<dbReference type="GeneID" id="4702800"/>
<organism evidence="11 12">
    <name type="scientific">Aspergillus clavatus (strain ATCC 1007 / CBS 513.65 / DSM 816 / NCTC 3887 / NRRL 1 / QM 1276 / 107)</name>
    <dbReference type="NCBI Taxonomy" id="344612"/>
    <lineage>
        <taxon>Eukaryota</taxon>
        <taxon>Fungi</taxon>
        <taxon>Dikarya</taxon>
        <taxon>Ascomycota</taxon>
        <taxon>Pezizomycotina</taxon>
        <taxon>Eurotiomycetes</taxon>
        <taxon>Eurotiomycetidae</taxon>
        <taxon>Eurotiales</taxon>
        <taxon>Aspergillaceae</taxon>
        <taxon>Aspergillus</taxon>
        <taxon>Aspergillus subgen. Fumigati</taxon>
    </lineage>
</organism>
<feature type="region of interest" description="Disordered" evidence="10">
    <location>
        <begin position="211"/>
        <end position="236"/>
    </location>
</feature>
<evidence type="ECO:0000256" key="7">
    <source>
        <dbReference type="ARBA" id="ARBA00023128"/>
    </source>
</evidence>
<keyword evidence="12" id="KW-1185">Reference proteome</keyword>
<sequence>MFRLIDRSAPQVRPPWGVGTGDNFELSFGEVEQQLYITKMADDTRDTAPPGLPEGANEQTATGDASSPQRKTQYELPKSQVGKLWEAFGNPEESANRFSTTGYSGAKKDANDVSVTDAVKSMSVKDVTSFYKAPCARDSLLLGIGAGFGIGGIRGVLGGLRSMWTACNWAVGAFAITSLAAHEFCQRRRIQELDGMKQAVEMMKELKLKKQREKEQKAAEQAARLAEEERQRKSWTNLSNYKFW</sequence>
<evidence type="ECO:0000256" key="5">
    <source>
        <dbReference type="ARBA" id="ARBA00022792"/>
    </source>
</evidence>
<evidence type="ECO:0000256" key="4">
    <source>
        <dbReference type="ARBA" id="ARBA00022692"/>
    </source>
</evidence>
<keyword evidence="6" id="KW-1133">Transmembrane helix</keyword>
<keyword evidence="8 9" id="KW-0472">Membrane</keyword>
<dbReference type="KEGG" id="act:ACLA_037340"/>
<gene>
    <name evidence="11" type="ORF">ACLA_037340</name>
</gene>
<dbReference type="GO" id="GO:0033617">
    <property type="term" value="P:mitochondrial respiratory chain complex IV assembly"/>
    <property type="evidence" value="ECO:0007669"/>
    <property type="project" value="InterPro"/>
</dbReference>
<feature type="compositionally biased region" description="Polar residues" evidence="10">
    <location>
        <begin position="57"/>
        <end position="71"/>
    </location>
</feature>
<dbReference type="eggNOG" id="ENOG502S3BD">
    <property type="taxonomic scope" value="Eukaryota"/>
</dbReference>
<dbReference type="Pfam" id="PF12597">
    <property type="entry name" value="Cox20"/>
    <property type="match status" value="1"/>
</dbReference>
<dbReference type="Proteomes" id="UP000006701">
    <property type="component" value="Unassembled WGS sequence"/>
</dbReference>
<evidence type="ECO:0000313" key="12">
    <source>
        <dbReference type="Proteomes" id="UP000006701"/>
    </source>
</evidence>
<comment type="function">
    <text evidence="9">Involved in the assembly of the cytochrome c oxidase complex.</text>
</comment>
<reference evidence="11 12" key="1">
    <citation type="journal article" date="2008" name="PLoS Genet.">
        <title>Genomic islands in the pathogenic filamentous fungus Aspergillus fumigatus.</title>
        <authorList>
            <person name="Fedorova N.D."/>
            <person name="Khaldi N."/>
            <person name="Joardar V.S."/>
            <person name="Maiti R."/>
            <person name="Amedeo P."/>
            <person name="Anderson M.J."/>
            <person name="Crabtree J."/>
            <person name="Silva J.C."/>
            <person name="Badger J.H."/>
            <person name="Albarraq A."/>
            <person name="Angiuoli S."/>
            <person name="Bussey H."/>
            <person name="Bowyer P."/>
            <person name="Cotty P.J."/>
            <person name="Dyer P.S."/>
            <person name="Egan A."/>
            <person name="Galens K."/>
            <person name="Fraser-Liggett C.M."/>
            <person name="Haas B.J."/>
            <person name="Inman J.M."/>
            <person name="Kent R."/>
            <person name="Lemieux S."/>
            <person name="Malavazi I."/>
            <person name="Orvis J."/>
            <person name="Roemer T."/>
            <person name="Ronning C.M."/>
            <person name="Sundaram J.P."/>
            <person name="Sutton G."/>
            <person name="Turner G."/>
            <person name="Venter J.C."/>
            <person name="White O.R."/>
            <person name="Whitty B.R."/>
            <person name="Youngman P."/>
            <person name="Wolfe K.H."/>
            <person name="Goldman G.H."/>
            <person name="Wortman J.R."/>
            <person name="Jiang B."/>
            <person name="Denning D.W."/>
            <person name="Nierman W.C."/>
        </authorList>
    </citation>
    <scope>NUCLEOTIDE SEQUENCE [LARGE SCALE GENOMIC DNA]</scope>
    <source>
        <strain evidence="12">ATCC 1007 / CBS 513.65 / DSM 816 / NCTC 3887 / NRRL 1</strain>
    </source>
</reference>
<evidence type="ECO:0000256" key="8">
    <source>
        <dbReference type="ARBA" id="ARBA00023136"/>
    </source>
</evidence>
<dbReference type="AlphaFoldDB" id="A1CK53"/>
<dbReference type="InterPro" id="IPR022533">
    <property type="entry name" value="Cox20"/>
</dbReference>
<dbReference type="OMA" id="NWAVGMF"/>
<evidence type="ECO:0000313" key="11">
    <source>
        <dbReference type="EMBL" id="EAW09527.1"/>
    </source>
</evidence>
<accession>A1CK53</accession>
<dbReference type="PANTHER" id="PTHR31586:SF1">
    <property type="entry name" value="CYTOCHROME C OXIDASE ASSEMBLY PROTEIN COX20, MITOCHONDRIAL"/>
    <property type="match status" value="1"/>
</dbReference>
<evidence type="ECO:0000256" key="10">
    <source>
        <dbReference type="SAM" id="MobiDB-lite"/>
    </source>
</evidence>
<evidence type="ECO:0000256" key="9">
    <source>
        <dbReference type="PIRNR" id="PIRNR007871"/>
    </source>
</evidence>
<dbReference type="HOGENOM" id="CLU_101495_0_0_1"/>
<keyword evidence="7 9" id="KW-0496">Mitochondrion</keyword>
<evidence type="ECO:0000256" key="6">
    <source>
        <dbReference type="ARBA" id="ARBA00022989"/>
    </source>
</evidence>
<dbReference type="PANTHER" id="PTHR31586">
    <property type="entry name" value="CYTOCHROME C OXIDASE PROTEIN 20"/>
    <property type="match status" value="1"/>
</dbReference>
<dbReference type="VEuPathDB" id="FungiDB:ACLA_037340"/>
<evidence type="ECO:0000256" key="1">
    <source>
        <dbReference type="ARBA" id="ARBA00004273"/>
    </source>
</evidence>
<dbReference type="PIRSF" id="PIRSF007871">
    <property type="entry name" value="Cox20"/>
    <property type="match status" value="1"/>
</dbReference>
<evidence type="ECO:0000256" key="3">
    <source>
        <dbReference type="ARBA" id="ARBA00017689"/>
    </source>
</evidence>
<dbReference type="EMBL" id="DS027056">
    <property type="protein sequence ID" value="EAW09527.1"/>
    <property type="molecule type" value="Genomic_DNA"/>
</dbReference>
<evidence type="ECO:0000256" key="2">
    <source>
        <dbReference type="ARBA" id="ARBA00009575"/>
    </source>
</evidence>
<dbReference type="GO" id="GO:0005743">
    <property type="term" value="C:mitochondrial inner membrane"/>
    <property type="evidence" value="ECO:0007669"/>
    <property type="project" value="UniProtKB-SubCell"/>
</dbReference>
<name>A1CK53_ASPCL</name>
<comment type="subcellular location">
    <subcellularLocation>
        <location evidence="1 9">Mitochondrion inner membrane</location>
    </subcellularLocation>
</comment>
<dbReference type="OrthoDB" id="14603at2759"/>
<feature type="region of interest" description="Disordered" evidence="10">
    <location>
        <begin position="43"/>
        <end position="76"/>
    </location>
</feature>
<dbReference type="RefSeq" id="XP_001270953.1">
    <property type="nucleotide sequence ID" value="XM_001270952.1"/>
</dbReference>
<comment type="similarity">
    <text evidence="2 9">Belongs to the COX20 family.</text>
</comment>
<keyword evidence="4" id="KW-0812">Transmembrane</keyword>
<protein>
    <recommendedName>
        <fullName evidence="3 9">Cytochrome c oxidase assembly protein COX20, mitochondrial</fullName>
    </recommendedName>
</protein>
<proteinExistence type="inferred from homology"/>
<keyword evidence="5 9" id="KW-0999">Mitochondrion inner membrane</keyword>